<evidence type="ECO:0000256" key="6">
    <source>
        <dbReference type="ARBA" id="ARBA00023288"/>
    </source>
</evidence>
<feature type="signal peptide" evidence="7">
    <location>
        <begin position="1"/>
        <end position="24"/>
    </location>
</feature>
<keyword evidence="4" id="KW-0472">Membrane</keyword>
<keyword evidence="2" id="KW-1003">Cell membrane</keyword>
<dbReference type="InterPro" id="IPR012556">
    <property type="entry name" value="Entericidin"/>
</dbReference>
<evidence type="ECO:0000256" key="2">
    <source>
        <dbReference type="ARBA" id="ARBA00022475"/>
    </source>
</evidence>
<dbReference type="EMBL" id="CP142124">
    <property type="protein sequence ID" value="WRW31989.1"/>
    <property type="molecule type" value="Genomic_DNA"/>
</dbReference>
<keyword evidence="3 7" id="KW-0732">Signal</keyword>
<evidence type="ECO:0000313" key="8">
    <source>
        <dbReference type="EMBL" id="TCB92640.1"/>
    </source>
</evidence>
<comment type="similarity">
    <text evidence="1">Belongs to the EcnA/EcnB lipoprotein family.</text>
</comment>
<dbReference type="GO" id="GO:0016020">
    <property type="term" value="C:membrane"/>
    <property type="evidence" value="ECO:0007669"/>
    <property type="project" value="InterPro"/>
</dbReference>
<dbReference type="Pfam" id="PF08085">
    <property type="entry name" value="Entericidin"/>
    <property type="match status" value="1"/>
</dbReference>
<keyword evidence="11" id="KW-1185">Reference proteome</keyword>
<evidence type="ECO:0000256" key="5">
    <source>
        <dbReference type="ARBA" id="ARBA00023139"/>
    </source>
</evidence>
<organism evidence="8 10">
    <name type="scientific">Enterobacter wuhouensis</name>
    <dbReference type="NCBI Taxonomy" id="2529381"/>
    <lineage>
        <taxon>Bacteria</taxon>
        <taxon>Pseudomonadati</taxon>
        <taxon>Pseudomonadota</taxon>
        <taxon>Gammaproteobacteria</taxon>
        <taxon>Enterobacterales</taxon>
        <taxon>Enterobacteriaceae</taxon>
        <taxon>Enterobacter</taxon>
    </lineage>
</organism>
<evidence type="ECO:0000256" key="7">
    <source>
        <dbReference type="SAM" id="SignalP"/>
    </source>
</evidence>
<dbReference type="EMBL" id="SJOO01000004">
    <property type="protein sequence ID" value="TCB92640.1"/>
    <property type="molecule type" value="Genomic_DNA"/>
</dbReference>
<evidence type="ECO:0000313" key="11">
    <source>
        <dbReference type="Proteomes" id="UP001330482"/>
    </source>
</evidence>
<dbReference type="RefSeq" id="WP_131634216.1">
    <property type="nucleotide sequence ID" value="NZ_CP142124.1"/>
</dbReference>
<dbReference type="Proteomes" id="UP001330482">
    <property type="component" value="Chromosome"/>
</dbReference>
<dbReference type="Proteomes" id="UP000291424">
    <property type="component" value="Unassembled WGS sequence"/>
</dbReference>
<dbReference type="AlphaFoldDB" id="A0A4R0G734"/>
<keyword evidence="6 8" id="KW-0449">Lipoprotein</keyword>
<evidence type="ECO:0000313" key="9">
    <source>
        <dbReference type="EMBL" id="WRW31989.1"/>
    </source>
</evidence>
<dbReference type="GO" id="GO:0009636">
    <property type="term" value="P:response to toxic substance"/>
    <property type="evidence" value="ECO:0007669"/>
    <property type="project" value="InterPro"/>
</dbReference>
<reference evidence="9 11" key="2">
    <citation type="submission" date="2024-01" db="EMBL/GenBank/DDBJ databases">
        <title>AV1 has a protective and therapeutic effect against plant viruses.</title>
        <authorList>
            <person name="Wang F."/>
        </authorList>
    </citation>
    <scope>NUCLEOTIDE SEQUENCE [LARGE SCALE GENOMIC DNA]</scope>
    <source>
        <strain evidence="9 11">AV1</strain>
    </source>
</reference>
<dbReference type="PROSITE" id="PS51257">
    <property type="entry name" value="PROKAR_LIPOPROTEIN"/>
    <property type="match status" value="1"/>
</dbReference>
<sequence>MKRTVKILLLLALSSAFLSGCNTARGVGEDIQDLGHIISHAAS</sequence>
<reference evidence="8 10" key="1">
    <citation type="submission" date="2019-02" db="EMBL/GenBank/DDBJ databases">
        <title>The draft genome of Enterobacter spp. strains.</title>
        <authorList>
            <person name="Wang C."/>
            <person name="Feng Y."/>
            <person name="Zong Z."/>
        </authorList>
    </citation>
    <scope>NUCLEOTIDE SEQUENCE [LARGE SCALE GENOMIC DNA]</scope>
    <source>
        <strain evidence="8 10">WCHEW120002</strain>
    </source>
</reference>
<protein>
    <submittedName>
        <fullName evidence="8">Entericidin A/B family lipoprotein</fullName>
    </submittedName>
</protein>
<proteinExistence type="inferred from homology"/>
<evidence type="ECO:0000313" key="10">
    <source>
        <dbReference type="Proteomes" id="UP000291424"/>
    </source>
</evidence>
<feature type="chain" id="PRO_5020610437" evidence="7">
    <location>
        <begin position="25"/>
        <end position="43"/>
    </location>
</feature>
<evidence type="ECO:0000256" key="1">
    <source>
        <dbReference type="ARBA" id="ARBA00010296"/>
    </source>
</evidence>
<evidence type="ECO:0000256" key="4">
    <source>
        <dbReference type="ARBA" id="ARBA00023136"/>
    </source>
</evidence>
<evidence type="ECO:0000256" key="3">
    <source>
        <dbReference type="ARBA" id="ARBA00022729"/>
    </source>
</evidence>
<accession>A0A4R0G734</accession>
<gene>
    <name evidence="8" type="ORF">E0L20_12550</name>
    <name evidence="9" type="ORF">VPX56_02370</name>
</gene>
<name>A0A4R0G734_9ENTR</name>
<keyword evidence="5" id="KW-0564">Palmitate</keyword>